<evidence type="ECO:0000256" key="7">
    <source>
        <dbReference type="ARBA" id="ARBA00047740"/>
    </source>
</evidence>
<dbReference type="GO" id="GO:0140818">
    <property type="term" value="F:mRNA 5'-triphosphate monophosphatase activity"/>
    <property type="evidence" value="ECO:0007669"/>
    <property type="project" value="UniProtKB-EC"/>
</dbReference>
<evidence type="ECO:0000256" key="9">
    <source>
        <dbReference type="SAM" id="MobiDB-lite"/>
    </source>
</evidence>
<dbReference type="Proteomes" id="UP000076722">
    <property type="component" value="Unassembled WGS sequence"/>
</dbReference>
<evidence type="ECO:0000256" key="5">
    <source>
        <dbReference type="ARBA" id="ARBA00022801"/>
    </source>
</evidence>
<dbReference type="InterPro" id="IPR033469">
    <property type="entry name" value="CYTH-like_dom_sf"/>
</dbReference>
<comment type="subcellular location">
    <subcellularLocation>
        <location evidence="2 8">Nucleus</location>
    </subcellularLocation>
</comment>
<dbReference type="CDD" id="cd07470">
    <property type="entry name" value="CYTH-like_mRNA_RTPase"/>
    <property type="match status" value="1"/>
</dbReference>
<dbReference type="GO" id="GO:0031533">
    <property type="term" value="C:mRNA capping enzyme complex"/>
    <property type="evidence" value="ECO:0007669"/>
    <property type="project" value="UniProtKB-UniRule"/>
</dbReference>
<reference evidence="11 12" key="1">
    <citation type="journal article" date="2016" name="Mol. Biol. Evol.">
        <title>Comparative Genomics of Early-Diverging Mushroom-Forming Fungi Provides Insights into the Origins of Lignocellulose Decay Capabilities.</title>
        <authorList>
            <person name="Nagy L.G."/>
            <person name="Riley R."/>
            <person name="Tritt A."/>
            <person name="Adam C."/>
            <person name="Daum C."/>
            <person name="Floudas D."/>
            <person name="Sun H."/>
            <person name="Yadav J.S."/>
            <person name="Pangilinan J."/>
            <person name="Larsson K.H."/>
            <person name="Matsuura K."/>
            <person name="Barry K."/>
            <person name="Labutti K."/>
            <person name="Kuo R."/>
            <person name="Ohm R.A."/>
            <person name="Bhattacharya S.S."/>
            <person name="Shirouzu T."/>
            <person name="Yoshinaga Y."/>
            <person name="Martin F.M."/>
            <person name="Grigoriev I.V."/>
            <person name="Hibbett D.S."/>
        </authorList>
    </citation>
    <scope>NUCLEOTIDE SEQUENCE [LARGE SCALE GENOMIC DNA]</scope>
    <source>
        <strain evidence="11 12">HHB9708</strain>
    </source>
</reference>
<keyword evidence="5 8" id="KW-0378">Hydrolase</keyword>
<comment type="similarity">
    <text evidence="3 8">Belongs to the fungal TPase family.</text>
</comment>
<dbReference type="EC" id="3.6.1.74" evidence="8"/>
<proteinExistence type="inferred from homology"/>
<feature type="domain" description="mRNA triphosphatase Cet1-like" evidence="10">
    <location>
        <begin position="86"/>
        <end position="293"/>
    </location>
</feature>
<comment type="function">
    <text evidence="8">First step of mRNA capping. Converts the 5'-triphosphate end of a nascent mRNA chain into a diphosphate end.</text>
</comment>
<sequence>MDDEQMYSEQPPSEAEDSSADGRAPGDDDDDEELDFLPRRASRSLSDASPTLQGLPSANGHDARGPPPPAPSVPLALSILNVEPLDEFIREVADWIAYHLKGRTDCVEVEAKIGVLKDRNTGDRIRMPTLVETILQPGTPDIIFESNMTSDQHRHFNLLLNELMVSPPPGGQTSSPIQYSHHYLLDSFYKSDAHPRDKVRVTTDEKTRQVVQCVRKVKLGDLNIYSPKRHADWRISVNLEIPEKVPTGPPIRTRRKNRMSYTHQHTQIDLTQVTQESDRTAHTELLHELEVEIIPSSLLLSYAAYRGDELVGQRERDGFDELIRVFVNNARILVRNSGSWS</sequence>
<dbReference type="InterPro" id="IPR004206">
    <property type="entry name" value="mRNA_triPase_Cet1"/>
</dbReference>
<name>A0A164REB7_9AGAM</name>
<dbReference type="AlphaFoldDB" id="A0A164REB7"/>
<dbReference type="EMBL" id="KV419421">
    <property type="protein sequence ID" value="KZS90478.1"/>
    <property type="molecule type" value="Genomic_DNA"/>
</dbReference>
<dbReference type="InterPro" id="IPR037009">
    <property type="entry name" value="mRNA_triPase_Cet1_sf"/>
</dbReference>
<dbReference type="OrthoDB" id="272147at2759"/>
<evidence type="ECO:0000256" key="8">
    <source>
        <dbReference type="RuleBase" id="RU367053"/>
    </source>
</evidence>
<evidence type="ECO:0000313" key="11">
    <source>
        <dbReference type="EMBL" id="KZS90478.1"/>
    </source>
</evidence>
<dbReference type="InterPro" id="IPR040343">
    <property type="entry name" value="Cet1/Ctl1"/>
</dbReference>
<comment type="cofactor">
    <cofactor evidence="1 8">
        <name>Mg(2+)</name>
        <dbReference type="ChEBI" id="CHEBI:18420"/>
    </cofactor>
</comment>
<evidence type="ECO:0000256" key="1">
    <source>
        <dbReference type="ARBA" id="ARBA00001946"/>
    </source>
</evidence>
<feature type="region of interest" description="Disordered" evidence="9">
    <location>
        <begin position="1"/>
        <end position="70"/>
    </location>
</feature>
<dbReference type="GO" id="GO:0006370">
    <property type="term" value="P:7-methylguanosine mRNA capping"/>
    <property type="evidence" value="ECO:0007669"/>
    <property type="project" value="UniProtKB-UniRule"/>
</dbReference>
<dbReference type="STRING" id="1314777.A0A164REB7"/>
<dbReference type="Gene3D" id="3.20.100.10">
    <property type="entry name" value="mRNA triphosphatase Cet1-like"/>
    <property type="match status" value="1"/>
</dbReference>
<dbReference type="PANTHER" id="PTHR28118">
    <property type="entry name" value="POLYNUCLEOTIDE 5'-TRIPHOSPHATASE-RELATED"/>
    <property type="match status" value="1"/>
</dbReference>
<evidence type="ECO:0000256" key="3">
    <source>
        <dbReference type="ARBA" id="ARBA00006345"/>
    </source>
</evidence>
<gene>
    <name evidence="11" type="ORF">SISNIDRAFT_457630</name>
</gene>
<feature type="compositionally biased region" description="Polar residues" evidence="9">
    <location>
        <begin position="43"/>
        <end position="56"/>
    </location>
</feature>
<dbReference type="PANTHER" id="PTHR28118:SF1">
    <property type="entry name" value="POLYNUCLEOTIDE 5'-TRIPHOSPHATASE CTL1-RELATED"/>
    <property type="match status" value="1"/>
</dbReference>
<keyword evidence="12" id="KW-1185">Reference proteome</keyword>
<accession>A0A164REB7</accession>
<dbReference type="GO" id="GO:0004651">
    <property type="term" value="F:polynucleotide 5'-phosphatase activity"/>
    <property type="evidence" value="ECO:0007669"/>
    <property type="project" value="UniProtKB-UniRule"/>
</dbReference>
<protein>
    <recommendedName>
        <fullName evidence="8">mRNA-capping enzyme subunit beta</fullName>
        <ecNumber evidence="8">3.6.1.74</ecNumber>
    </recommendedName>
    <alternativeName>
        <fullName evidence="8">mRNA 5'-phosphatase</fullName>
    </alternativeName>
    <alternativeName>
        <fullName evidence="8">mRNA 5'-triphosphate monophosphatase</fullName>
    </alternativeName>
</protein>
<evidence type="ECO:0000256" key="6">
    <source>
        <dbReference type="ARBA" id="ARBA00023242"/>
    </source>
</evidence>
<keyword evidence="4 8" id="KW-0507">mRNA processing</keyword>
<keyword evidence="8" id="KW-0506">mRNA capping</keyword>
<evidence type="ECO:0000256" key="2">
    <source>
        <dbReference type="ARBA" id="ARBA00004123"/>
    </source>
</evidence>
<comment type="catalytic activity">
    <reaction evidence="7">
        <text>a 5'-end triphospho-ribonucleoside in mRNA + H2O = a 5'-end diphospho-ribonucleoside in mRNA + phosphate + H(+)</text>
        <dbReference type="Rhea" id="RHEA:67004"/>
        <dbReference type="Rhea" id="RHEA-COMP:17164"/>
        <dbReference type="Rhea" id="RHEA-COMP:17165"/>
        <dbReference type="ChEBI" id="CHEBI:15377"/>
        <dbReference type="ChEBI" id="CHEBI:15378"/>
        <dbReference type="ChEBI" id="CHEBI:43474"/>
        <dbReference type="ChEBI" id="CHEBI:167616"/>
        <dbReference type="ChEBI" id="CHEBI:167618"/>
        <dbReference type="EC" id="3.6.1.74"/>
    </reaction>
    <physiologicalReaction direction="left-to-right" evidence="7">
        <dbReference type="Rhea" id="RHEA:67005"/>
    </physiologicalReaction>
</comment>
<organism evidence="11 12">
    <name type="scientific">Sistotremastrum niveocremeum HHB9708</name>
    <dbReference type="NCBI Taxonomy" id="1314777"/>
    <lineage>
        <taxon>Eukaryota</taxon>
        <taxon>Fungi</taxon>
        <taxon>Dikarya</taxon>
        <taxon>Basidiomycota</taxon>
        <taxon>Agaricomycotina</taxon>
        <taxon>Agaricomycetes</taxon>
        <taxon>Sistotremastrales</taxon>
        <taxon>Sistotremastraceae</taxon>
        <taxon>Sertulicium</taxon>
        <taxon>Sertulicium niveocremeum</taxon>
    </lineage>
</organism>
<dbReference type="Pfam" id="PF02940">
    <property type="entry name" value="mRNA_triPase"/>
    <property type="match status" value="1"/>
</dbReference>
<evidence type="ECO:0000313" key="12">
    <source>
        <dbReference type="Proteomes" id="UP000076722"/>
    </source>
</evidence>
<dbReference type="SUPFAM" id="SSF55154">
    <property type="entry name" value="CYTH-like phosphatases"/>
    <property type="match status" value="1"/>
</dbReference>
<evidence type="ECO:0000259" key="10">
    <source>
        <dbReference type="Pfam" id="PF02940"/>
    </source>
</evidence>
<evidence type="ECO:0000256" key="4">
    <source>
        <dbReference type="ARBA" id="ARBA00022664"/>
    </source>
</evidence>
<comment type="subunit">
    <text evidence="8">Heterodimer. The mRNA-capping enzyme is composed of two separate chains alpha and beta, respectively a mRNA guanylyltransferase and an mRNA 5'-triphosphate monophosphatase.</text>
</comment>
<keyword evidence="6 8" id="KW-0539">Nucleus</keyword>